<name>A0A1H0EGX0_9PSED</name>
<proteinExistence type="predicted"/>
<dbReference type="SUPFAM" id="SSF52540">
    <property type="entry name" value="P-loop containing nucleoside triphosphate hydrolases"/>
    <property type="match status" value="2"/>
</dbReference>
<dbReference type="GO" id="GO:0043138">
    <property type="term" value="F:3'-5' DNA helicase activity"/>
    <property type="evidence" value="ECO:0007669"/>
    <property type="project" value="TreeGrafter"/>
</dbReference>
<dbReference type="PROSITE" id="PS51194">
    <property type="entry name" value="HELICASE_CTER"/>
    <property type="match status" value="1"/>
</dbReference>
<keyword evidence="1" id="KW-0547">Nucleotide-binding</keyword>
<dbReference type="InterPro" id="IPR001650">
    <property type="entry name" value="Helicase_C-like"/>
</dbReference>
<keyword evidence="2" id="KW-0067">ATP-binding</keyword>
<evidence type="ECO:0000256" key="2">
    <source>
        <dbReference type="ARBA" id="ARBA00022840"/>
    </source>
</evidence>
<dbReference type="SMART" id="SM00490">
    <property type="entry name" value="HELICc"/>
    <property type="match status" value="1"/>
</dbReference>
<dbReference type="SMART" id="SM00487">
    <property type="entry name" value="DEXDc"/>
    <property type="match status" value="1"/>
</dbReference>
<dbReference type="GO" id="GO:0005524">
    <property type="term" value="F:ATP binding"/>
    <property type="evidence" value="ECO:0007669"/>
    <property type="project" value="UniProtKB-KW"/>
</dbReference>
<keyword evidence="6" id="KW-0378">Hydrolase</keyword>
<dbReference type="GO" id="GO:0036297">
    <property type="term" value="P:interstrand cross-link repair"/>
    <property type="evidence" value="ECO:0007669"/>
    <property type="project" value="TreeGrafter"/>
</dbReference>
<dbReference type="PANTHER" id="PTHR47957">
    <property type="entry name" value="ATP-DEPENDENT HELICASE HRQ1"/>
    <property type="match status" value="1"/>
</dbReference>
<dbReference type="Pfam" id="PF00271">
    <property type="entry name" value="Helicase_C"/>
    <property type="match status" value="1"/>
</dbReference>
<protein>
    <submittedName>
        <fullName evidence="6">DEAD/DEAH box helicase domain-containing protein</fullName>
    </submittedName>
</protein>
<keyword evidence="7" id="KW-1185">Reference proteome</keyword>
<dbReference type="GO" id="GO:0006289">
    <property type="term" value="P:nucleotide-excision repair"/>
    <property type="evidence" value="ECO:0007669"/>
    <property type="project" value="TreeGrafter"/>
</dbReference>
<gene>
    <name evidence="6" type="ORF">SAMN05216193_105166</name>
</gene>
<dbReference type="InterPro" id="IPR027417">
    <property type="entry name" value="P-loop_NTPase"/>
</dbReference>
<accession>A0A1H0EGX0</accession>
<dbReference type="PROSITE" id="PS51192">
    <property type="entry name" value="HELICASE_ATP_BIND_1"/>
    <property type="match status" value="1"/>
</dbReference>
<keyword evidence="3" id="KW-0175">Coiled coil</keyword>
<dbReference type="Proteomes" id="UP000242957">
    <property type="component" value="Unassembled WGS sequence"/>
</dbReference>
<dbReference type="EMBL" id="FNIJ01000005">
    <property type="protein sequence ID" value="SDN81516.1"/>
    <property type="molecule type" value="Genomic_DNA"/>
</dbReference>
<keyword evidence="6" id="KW-0347">Helicase</keyword>
<reference evidence="7" key="1">
    <citation type="submission" date="2016-10" db="EMBL/GenBank/DDBJ databases">
        <authorList>
            <person name="Varghese N."/>
            <person name="Submissions S."/>
        </authorList>
    </citation>
    <scope>NUCLEOTIDE SEQUENCE [LARGE SCALE GENOMIC DNA]</scope>
    <source>
        <strain evidence="7">JCM 21621</strain>
    </source>
</reference>
<dbReference type="Gene3D" id="3.40.50.300">
    <property type="entry name" value="P-loop containing nucleotide triphosphate hydrolases"/>
    <property type="match status" value="2"/>
</dbReference>
<organism evidence="6 7">
    <name type="scientific">Pseudomonas jinjuensis</name>
    <dbReference type="NCBI Taxonomy" id="198616"/>
    <lineage>
        <taxon>Bacteria</taxon>
        <taxon>Pseudomonadati</taxon>
        <taxon>Pseudomonadota</taxon>
        <taxon>Gammaproteobacteria</taxon>
        <taxon>Pseudomonadales</taxon>
        <taxon>Pseudomonadaceae</taxon>
        <taxon>Pseudomonas</taxon>
    </lineage>
</organism>
<feature type="domain" description="Helicase ATP-binding" evidence="4">
    <location>
        <begin position="61"/>
        <end position="242"/>
    </location>
</feature>
<dbReference type="InterPro" id="IPR018973">
    <property type="entry name" value="MZB"/>
</dbReference>
<dbReference type="Pfam" id="PF09369">
    <property type="entry name" value="MZB"/>
    <property type="match status" value="1"/>
</dbReference>
<dbReference type="PANTHER" id="PTHR47957:SF3">
    <property type="entry name" value="ATP-DEPENDENT HELICASE HRQ1"/>
    <property type="match status" value="1"/>
</dbReference>
<dbReference type="Pfam" id="PF00270">
    <property type="entry name" value="DEAD"/>
    <property type="match status" value="1"/>
</dbReference>
<evidence type="ECO:0000313" key="6">
    <source>
        <dbReference type="EMBL" id="SDN81516.1"/>
    </source>
</evidence>
<feature type="domain" description="Helicase C-terminal" evidence="5">
    <location>
        <begin position="874"/>
        <end position="1068"/>
    </location>
</feature>
<evidence type="ECO:0000259" key="4">
    <source>
        <dbReference type="PROSITE" id="PS51192"/>
    </source>
</evidence>
<evidence type="ECO:0000313" key="7">
    <source>
        <dbReference type="Proteomes" id="UP000242957"/>
    </source>
</evidence>
<evidence type="ECO:0000256" key="3">
    <source>
        <dbReference type="SAM" id="Coils"/>
    </source>
</evidence>
<feature type="coiled-coil region" evidence="3">
    <location>
        <begin position="1165"/>
        <end position="1199"/>
    </location>
</feature>
<dbReference type="InterPro" id="IPR014001">
    <property type="entry name" value="Helicase_ATP-bd"/>
</dbReference>
<evidence type="ECO:0000256" key="1">
    <source>
        <dbReference type="ARBA" id="ARBA00022741"/>
    </source>
</evidence>
<dbReference type="GO" id="GO:0003676">
    <property type="term" value="F:nucleic acid binding"/>
    <property type="evidence" value="ECO:0007669"/>
    <property type="project" value="InterPro"/>
</dbReference>
<evidence type="ECO:0000259" key="5">
    <source>
        <dbReference type="PROSITE" id="PS51194"/>
    </source>
</evidence>
<sequence length="2088" mass="235439">MHGPEKSTLDAFLEQEHALFKGPWLEVKLPFRRAPLGQPLPFTHITLGFQPYRHQQVAFGRLCQLKPASSIVATGTGSGKTECFMYPLLDYCLRERRQGIKAIIIYPMNALATDQARRFAKEVNKLDTKLSVGLFTGDDGSQNRRMTPEQVITHRDTLRESPPDILLTNYKMLDFLLMRPKDQRLWRHNTPGLLRYLVVDELHTFDGAQGTDLACLVRRLRDKLKIGDELACVGTSATIGDDSGVDALCAYAADVFATPFEREAIILEDRLSVSEYLDDPGNDRGEVLSRWPRDNLRELEPGRREQGVYLRQLAQLWLGADLALDDRNALRQQQACVELGQLLLRHTAFEALLQAAHKVCDMRVLAADWQRRFNLAVNLEQVMLLIDSLCALISAARIWVDPQQPSKGVQPFLQVRVQLWLRELRRMVASVEAMPILRHHDDLQNPQSPLHLPVLHCRECHATAWGAIRPEGEQSIRADLQSFYSAWFSHRPDACLIFPLPQEAPRPQEGDRQFCSSCLTLHAQPGECPDCQRPMMRVWLPNLLKQRTVKGEARVEASNDCPCCQGKAALSILGSRAASLASVAIGDLYGSDYNDDYRLIAFSDSVQDAAHRAGFFGARTYSQVVRHAIAGVLREQGDGMALSRLIDEVPSYWRRELTRAEDFVGTFIAPNMEWLADYQTLTTEGQLPKGSDLVDLVAQRLRWETLVEFGLRSRIGRTLERSAVATAQVELSALKATADRLTRLLREEVGTLRDIGESQVLTFLLGLMRRLRQAGAFYDEQLDGYVKGRGNTFLLTQRLHLPGYGPLNQPPAALSLGFVSQYFETLFSKSSGWYLGWFNKCLAVDQPLATAEYEQAYRFTLQLLESDGWLKRLDAGQDPAWLLLPQRWSMTARLAEMACDDCGHRQMVAAEQFQQWQGIPCMRHGCAGHYRFQAMPNGDQAYRARPRRLVASEHTGLLDGKRRLEIETSFMRGADRHSWDINLLSATPTLEMGINIGDLSTVLLCSIPPAQANYLQRIGRAGRTDGNALAMAIANGQNHDNYFYEQPLEMLAGSVATPGVFLRAMAVLERQMIAWCFDRWADTGVDESAIPGRMQSVLDTIQAGRQDAFPHNLLTFIEQHADRLLAGFLVLFPHLDADEREHLGSFLLGDRQRHGSLGWRILDRLNELKEERGSLRKRIDALKKQIEQLEKQPEDEERNLLLQGCKEERGALLTLIARMNNRLTLNFFTDEGLLPNYAFPEEGVILKSVILRRKQLREQPAAEGESNKGRFEVLNLEFQRSAEAALGELAPENSFYAAAHQLNIEQVDLNLSKPETWRLCNQCHYAENVTEAQSSHSVCPKCGSPQWADIGQQRSLLRLRQVYARADSRYDRIGDDADQREPTFYQRQLLVDIPDQSVTAAYRLDSDSLPFGFEFLSRTKLREINFGQRGGEAEGFAVAGQIESRRGFRICGKCGMVKRDRLRRGQFAHALDCPYARSGVDEREVEWIDSLYLYRELNSEAIRILLPLADVAYSEVARHSFIAALNMGLKTFFKGDVNHLRITEMLEPAGEGGSARQYLVLYDSIPGGSGYLKELMREPGRLLEMLRQALARLTRCVCVDDEHRDGCYRCLLAYRDSRNMPKISRKTAAHLLEQILERSDSLVSVEGLSQISTANSLVESPLEKRFIEAMDRRFGLEKRTVNGKAGYWFKAGERQWELELQVDFGPAQGIVLPTRADFVIRPARESERAPQNEWLIYTDGFAPHHTNLLDDTRKRQALVMAGRQVLVLAWDDLPEAGKAPPVPASDLLAAGRQVSMLQLFEQLAKQHGWQSSAMLSGFCGLGSYRWLEKWLLDPQTTQVFLQQAAMMTLVGWLDPHVGKGARWEACRTELQALLPGPLFAVLSESPGAVGGLLNSQNHCLGPVNSLARVPLAAMSSLTRLLEEAEVHLFIDDLQAAQTNEFNRQWRAFWQAFNLLQFAPRFSVSCRTGVAQHGYDSALLHWPRRGQPEGAAATEPMDDWAQVFSDCFIDPLSLERLRESGVPVPEVGLDLTEGDTTVATAELSWPTHKLALFTEPEHELPVLSDWVCLSTQTDTWLEQVTSQLSKEQA</sequence>
<dbReference type="InterPro" id="IPR011545">
    <property type="entry name" value="DEAD/DEAH_box_helicase_dom"/>
</dbReference>
<dbReference type="STRING" id="198616.SAMN05216193_105166"/>